<keyword evidence="3" id="KW-1185">Reference proteome</keyword>
<keyword evidence="1" id="KW-0472">Membrane</keyword>
<sequence length="159" mass="16131">MEDDVDHLTGRRTRTALAALCGASAVVAAVPAWWRPWLPQEEAEAKLDRAGIVACSGLIVKGTVDAVGPAGAGMVRVRLEGARRLEPGGGSGEGSGGTASFLVPEGDAGAYAPGGRVLVAALRSGEGAPLLFTGAEIEPAWDWMEAEARDPAAPSCPTA</sequence>
<gene>
    <name evidence="2" type="ORF">AB0D95_24870</name>
</gene>
<accession>A0ABV3EWA8</accession>
<name>A0ABV3EWA8_9ACTN</name>
<keyword evidence="1" id="KW-1133">Transmembrane helix</keyword>
<evidence type="ECO:0000313" key="2">
    <source>
        <dbReference type="EMBL" id="MEU9580454.1"/>
    </source>
</evidence>
<proteinExistence type="predicted"/>
<organism evidence="2 3">
    <name type="scientific">Streptomyces chilikensis</name>
    <dbReference type="NCBI Taxonomy" id="1194079"/>
    <lineage>
        <taxon>Bacteria</taxon>
        <taxon>Bacillati</taxon>
        <taxon>Actinomycetota</taxon>
        <taxon>Actinomycetes</taxon>
        <taxon>Kitasatosporales</taxon>
        <taxon>Streptomycetaceae</taxon>
        <taxon>Streptomyces</taxon>
    </lineage>
</organism>
<evidence type="ECO:0000313" key="3">
    <source>
        <dbReference type="Proteomes" id="UP001551584"/>
    </source>
</evidence>
<dbReference type="RefSeq" id="WP_359276223.1">
    <property type="nucleotide sequence ID" value="NZ_JBEZNA010000075.1"/>
</dbReference>
<reference evidence="2 3" key="1">
    <citation type="submission" date="2024-06" db="EMBL/GenBank/DDBJ databases">
        <title>The Natural Products Discovery Center: Release of the First 8490 Sequenced Strains for Exploring Actinobacteria Biosynthetic Diversity.</title>
        <authorList>
            <person name="Kalkreuter E."/>
            <person name="Kautsar S.A."/>
            <person name="Yang D."/>
            <person name="Bader C.D."/>
            <person name="Teijaro C.N."/>
            <person name="Fluegel L."/>
            <person name="Davis C.M."/>
            <person name="Simpson J.R."/>
            <person name="Lauterbach L."/>
            <person name="Steele A.D."/>
            <person name="Gui C."/>
            <person name="Meng S."/>
            <person name="Li G."/>
            <person name="Viehrig K."/>
            <person name="Ye F."/>
            <person name="Su P."/>
            <person name="Kiefer A.F."/>
            <person name="Nichols A."/>
            <person name="Cepeda A.J."/>
            <person name="Yan W."/>
            <person name="Fan B."/>
            <person name="Jiang Y."/>
            <person name="Adhikari A."/>
            <person name="Zheng C.-J."/>
            <person name="Schuster L."/>
            <person name="Cowan T.M."/>
            <person name="Smanski M.J."/>
            <person name="Chevrette M.G."/>
            <person name="De Carvalho L.P.S."/>
            <person name="Shen B."/>
        </authorList>
    </citation>
    <scope>NUCLEOTIDE SEQUENCE [LARGE SCALE GENOMIC DNA]</scope>
    <source>
        <strain evidence="2 3">NPDC048117</strain>
    </source>
</reference>
<dbReference type="Proteomes" id="UP001551584">
    <property type="component" value="Unassembled WGS sequence"/>
</dbReference>
<dbReference type="EMBL" id="JBEZNA010000075">
    <property type="protein sequence ID" value="MEU9580454.1"/>
    <property type="molecule type" value="Genomic_DNA"/>
</dbReference>
<keyword evidence="1" id="KW-0812">Transmembrane</keyword>
<protein>
    <submittedName>
        <fullName evidence="2">Uncharacterized protein</fullName>
    </submittedName>
</protein>
<comment type="caution">
    <text evidence="2">The sequence shown here is derived from an EMBL/GenBank/DDBJ whole genome shotgun (WGS) entry which is preliminary data.</text>
</comment>
<evidence type="ECO:0000256" key="1">
    <source>
        <dbReference type="SAM" id="Phobius"/>
    </source>
</evidence>
<feature type="transmembrane region" description="Helical" evidence="1">
    <location>
        <begin position="16"/>
        <end position="34"/>
    </location>
</feature>